<protein>
    <submittedName>
        <fullName evidence="1">Uncharacterized protein</fullName>
    </submittedName>
</protein>
<keyword evidence="2" id="KW-1185">Reference proteome</keyword>
<evidence type="ECO:0000313" key="1">
    <source>
        <dbReference type="EMBL" id="MBC9813888.1"/>
    </source>
</evidence>
<name>A0A8J6PGE8_9FLAO</name>
<evidence type="ECO:0000313" key="2">
    <source>
        <dbReference type="Proteomes" id="UP000652681"/>
    </source>
</evidence>
<proteinExistence type="predicted"/>
<reference evidence="1" key="1">
    <citation type="submission" date="2020-09" db="EMBL/GenBank/DDBJ databases">
        <title>Taishania pollutisoli gen. nov., sp. nov., Isolated from Tetrabromobisphenol A-Contaminated Soil.</title>
        <authorList>
            <person name="Chen Q."/>
        </authorList>
    </citation>
    <scope>NUCLEOTIDE SEQUENCE</scope>
    <source>
        <strain evidence="1">CZZ-1</strain>
    </source>
</reference>
<gene>
    <name evidence="1" type="ORF">H9Y05_15535</name>
</gene>
<dbReference type="RefSeq" id="WP_216714800.1">
    <property type="nucleotide sequence ID" value="NZ_JACVEL010000018.1"/>
</dbReference>
<comment type="caution">
    <text evidence="1">The sequence shown here is derived from an EMBL/GenBank/DDBJ whole genome shotgun (WGS) entry which is preliminary data.</text>
</comment>
<dbReference type="AlphaFoldDB" id="A0A8J6PGE8"/>
<accession>A0A8J6PGE8</accession>
<dbReference type="EMBL" id="JACVEL010000018">
    <property type="protein sequence ID" value="MBC9813888.1"/>
    <property type="molecule type" value="Genomic_DNA"/>
</dbReference>
<sequence>MSFYHNHKGIHIILIMITINATMAFSQSRVDLAVGVGNAVGMSERGLHLDATLYVGPQMEMHKGAIGLYGLYQFSGSSTYALQSHLLGVGFDYYILKEARRFRPFIEINATSEIASNYRDGYLQMDSWGVQSRPETYTILLGSHGSGPELTRYYSRFYVGTPIYSIIFIGLNIRIVDALNLNISGGVGLRGIQSRAYDWGGSQVVSTDVLHQLSIGTKWFRTYSAKIGLRYNFALVRKENKKQ</sequence>
<organism evidence="1 2">
    <name type="scientific">Taishania pollutisoli</name>
    <dbReference type="NCBI Taxonomy" id="2766479"/>
    <lineage>
        <taxon>Bacteria</taxon>
        <taxon>Pseudomonadati</taxon>
        <taxon>Bacteroidota</taxon>
        <taxon>Flavobacteriia</taxon>
        <taxon>Flavobacteriales</taxon>
        <taxon>Crocinitomicaceae</taxon>
        <taxon>Taishania</taxon>
    </lineage>
</organism>
<dbReference type="Proteomes" id="UP000652681">
    <property type="component" value="Unassembled WGS sequence"/>
</dbReference>